<gene>
    <name evidence="2" type="ORF">PU630_08800</name>
</gene>
<dbReference type="Proteomes" id="UP001214553">
    <property type="component" value="Chromosome"/>
</dbReference>
<organism evidence="2 3">
    <name type="scientific">Microbacterium horticulturae</name>
    <dbReference type="NCBI Taxonomy" id="3028316"/>
    <lineage>
        <taxon>Bacteria</taxon>
        <taxon>Bacillati</taxon>
        <taxon>Actinomycetota</taxon>
        <taxon>Actinomycetes</taxon>
        <taxon>Micrococcales</taxon>
        <taxon>Microbacteriaceae</taxon>
        <taxon>Microbacterium</taxon>
    </lineage>
</organism>
<evidence type="ECO:0000313" key="2">
    <source>
        <dbReference type="EMBL" id="WEG07370.1"/>
    </source>
</evidence>
<protein>
    <submittedName>
        <fullName evidence="2">Uncharacterized protein</fullName>
    </submittedName>
</protein>
<evidence type="ECO:0000256" key="1">
    <source>
        <dbReference type="SAM" id="MobiDB-lite"/>
    </source>
</evidence>
<name>A0ABY8BU19_9MICO</name>
<feature type="region of interest" description="Disordered" evidence="1">
    <location>
        <begin position="1"/>
        <end position="22"/>
    </location>
</feature>
<dbReference type="EMBL" id="CP119108">
    <property type="protein sequence ID" value="WEG07370.1"/>
    <property type="molecule type" value="Genomic_DNA"/>
</dbReference>
<reference evidence="2 3" key="1">
    <citation type="submission" date="2023-03" db="EMBL/GenBank/DDBJ databases">
        <title>Genome sequence of Microbacterium sp. KACC 23027.</title>
        <authorList>
            <person name="Kim S."/>
            <person name="Heo J."/>
            <person name="Kwon S.-W."/>
        </authorList>
    </citation>
    <scope>NUCLEOTIDE SEQUENCE [LARGE SCALE GENOMIC DNA]</scope>
    <source>
        <strain evidence="2 3">KACC 23027</strain>
    </source>
</reference>
<dbReference type="RefSeq" id="WP_275276709.1">
    <property type="nucleotide sequence ID" value="NZ_CP119108.1"/>
</dbReference>
<sequence length="41" mass="4277">MAIIDSSTEARPDGFRAISPQDAATGAGYRARDAMLTGYGD</sequence>
<proteinExistence type="predicted"/>
<evidence type="ECO:0000313" key="3">
    <source>
        <dbReference type="Proteomes" id="UP001214553"/>
    </source>
</evidence>
<accession>A0ABY8BU19</accession>
<keyword evidence="3" id="KW-1185">Reference proteome</keyword>